<dbReference type="EMBL" id="BDFE01000008">
    <property type="protein sequence ID" value="GAU07829.1"/>
    <property type="molecule type" value="Genomic_DNA"/>
</dbReference>
<evidence type="ECO:0000256" key="9">
    <source>
        <dbReference type="ARBA" id="ARBA00023136"/>
    </source>
</evidence>
<dbReference type="Pfam" id="PF00528">
    <property type="entry name" value="BPD_transp_1"/>
    <property type="match status" value="1"/>
</dbReference>
<keyword evidence="5" id="KW-1003">Cell membrane</keyword>
<comment type="subcellular location">
    <subcellularLocation>
        <location evidence="2">Cell inner membrane</location>
        <topology evidence="2">Multi-pass membrane protein</topology>
    </subcellularLocation>
    <subcellularLocation>
        <location evidence="10">Cell membrane</location>
        <topology evidence="10">Multi-pass membrane protein</topology>
    </subcellularLocation>
</comment>
<dbReference type="CDD" id="cd06261">
    <property type="entry name" value="TM_PBP2"/>
    <property type="match status" value="1"/>
</dbReference>
<evidence type="ECO:0000313" key="13">
    <source>
        <dbReference type="Proteomes" id="UP000095200"/>
    </source>
</evidence>
<proteinExistence type="inferred from homology"/>
<reference evidence="13" key="1">
    <citation type="submission" date="2016-06" db="EMBL/GenBank/DDBJ databases">
        <title>Draft genome sequence of Desulfoplanes formicivorans strain Pf12B.</title>
        <authorList>
            <person name="Watanabe M."/>
            <person name="Kojima H."/>
            <person name="Fukui M."/>
        </authorList>
    </citation>
    <scope>NUCLEOTIDE SEQUENCE [LARGE SCALE GENOMIC DNA]</scope>
    <source>
        <strain evidence="13">Pf12B</strain>
    </source>
</reference>
<keyword evidence="13" id="KW-1185">Reference proteome</keyword>
<dbReference type="AlphaFoldDB" id="A0A194AGC4"/>
<evidence type="ECO:0000313" key="12">
    <source>
        <dbReference type="EMBL" id="GAU07829.1"/>
    </source>
</evidence>
<dbReference type="NCBIfam" id="TIGR01726">
    <property type="entry name" value="HEQRo_perm_3TM"/>
    <property type="match status" value="1"/>
</dbReference>
<keyword evidence="4 10" id="KW-0813">Transport</keyword>
<protein>
    <submittedName>
        <fullName evidence="12">Amino acid ABC transporter permease</fullName>
    </submittedName>
</protein>
<sequence length="297" mass="33770">MYRPPSPRRPSLLDLIILLILISGAGWLYYQATTNMDYTWDWSVIPQYLFRYDAHQERWVPNLLILGLMTTIRLSVWSTILATIIGIFMGCLRISKHRVRRWLGGAYVSLSRNLPPLVLVFIFYFFVGEQIMPFLGIEQCVDNCAPATKSILEWLFGPTSQLASFLTAVITLGIYEGAYITEIVRSGIDSVDQGQWEAGNALGFDWWSSMRFIILPQAVRIVLPPLAGQFISTIKDSAIVSVISIQELTFQGMELMAATYLTFEVWITITLMYFGLTFGCSLLARKLELALRRREQG</sequence>
<evidence type="ECO:0000256" key="10">
    <source>
        <dbReference type="RuleBase" id="RU363032"/>
    </source>
</evidence>
<evidence type="ECO:0000256" key="4">
    <source>
        <dbReference type="ARBA" id="ARBA00022448"/>
    </source>
</evidence>
<evidence type="ECO:0000256" key="6">
    <source>
        <dbReference type="ARBA" id="ARBA00022692"/>
    </source>
</evidence>
<dbReference type="GO" id="GO:0043190">
    <property type="term" value="C:ATP-binding cassette (ABC) transporter complex"/>
    <property type="evidence" value="ECO:0007669"/>
    <property type="project" value="InterPro"/>
</dbReference>
<evidence type="ECO:0000256" key="7">
    <source>
        <dbReference type="ARBA" id="ARBA00022970"/>
    </source>
</evidence>
<keyword evidence="6 10" id="KW-0812">Transmembrane</keyword>
<dbReference type="STRING" id="1592317.DPF_0528"/>
<accession>A0A194AGC4</accession>
<feature type="transmembrane region" description="Helical" evidence="10">
    <location>
        <begin position="106"/>
        <end position="127"/>
    </location>
</feature>
<dbReference type="RefSeq" id="WP_069857337.1">
    <property type="nucleotide sequence ID" value="NZ_BDFE01000008.1"/>
</dbReference>
<keyword evidence="7" id="KW-0029">Amino-acid transport</keyword>
<dbReference type="GO" id="GO:0022857">
    <property type="term" value="F:transmembrane transporter activity"/>
    <property type="evidence" value="ECO:0007669"/>
    <property type="project" value="InterPro"/>
</dbReference>
<evidence type="ECO:0000259" key="11">
    <source>
        <dbReference type="PROSITE" id="PS50928"/>
    </source>
</evidence>
<dbReference type="PANTHER" id="PTHR30614">
    <property type="entry name" value="MEMBRANE COMPONENT OF AMINO ACID ABC TRANSPORTER"/>
    <property type="match status" value="1"/>
</dbReference>
<feature type="transmembrane region" description="Helical" evidence="10">
    <location>
        <begin position="265"/>
        <end position="284"/>
    </location>
</feature>
<dbReference type="InterPro" id="IPR010065">
    <property type="entry name" value="AA_ABC_transptr_permease_3TM"/>
</dbReference>
<evidence type="ECO:0000256" key="3">
    <source>
        <dbReference type="ARBA" id="ARBA00010072"/>
    </source>
</evidence>
<dbReference type="InterPro" id="IPR043429">
    <property type="entry name" value="ArtM/GltK/GlnP/TcyL/YhdX-like"/>
</dbReference>
<gene>
    <name evidence="12" type="ORF">DPF_0528</name>
</gene>
<evidence type="ECO:0000256" key="1">
    <source>
        <dbReference type="ARBA" id="ARBA00003159"/>
    </source>
</evidence>
<dbReference type="GO" id="GO:0006865">
    <property type="term" value="P:amino acid transport"/>
    <property type="evidence" value="ECO:0007669"/>
    <property type="project" value="UniProtKB-KW"/>
</dbReference>
<dbReference type="Proteomes" id="UP000095200">
    <property type="component" value="Unassembled WGS sequence"/>
</dbReference>
<dbReference type="PANTHER" id="PTHR30614:SF20">
    <property type="entry name" value="GLUTAMINE TRANSPORT SYSTEM PERMEASE PROTEIN GLNP"/>
    <property type="match status" value="1"/>
</dbReference>
<comment type="function">
    <text evidence="1">Part of the binding-protein-dependent transport system for glutamine; probably responsible for the translocation of the substrate across the membrane.</text>
</comment>
<evidence type="ECO:0000256" key="2">
    <source>
        <dbReference type="ARBA" id="ARBA00004429"/>
    </source>
</evidence>
<evidence type="ECO:0000256" key="5">
    <source>
        <dbReference type="ARBA" id="ARBA00022475"/>
    </source>
</evidence>
<comment type="similarity">
    <text evidence="3">Belongs to the binding-protein-dependent transport system permease family. HisMQ subfamily.</text>
</comment>
<comment type="caution">
    <text evidence="12">The sequence shown here is derived from an EMBL/GenBank/DDBJ whole genome shotgun (WGS) entry which is preliminary data.</text>
</comment>
<keyword evidence="8 10" id="KW-1133">Transmembrane helix</keyword>
<dbReference type="Gene3D" id="1.10.3720.10">
    <property type="entry name" value="MetI-like"/>
    <property type="match status" value="1"/>
</dbReference>
<dbReference type="InterPro" id="IPR000515">
    <property type="entry name" value="MetI-like"/>
</dbReference>
<keyword evidence="9 10" id="KW-0472">Membrane</keyword>
<feature type="transmembrane region" description="Helical" evidence="10">
    <location>
        <begin position="74"/>
        <end position="94"/>
    </location>
</feature>
<evidence type="ECO:0000256" key="8">
    <source>
        <dbReference type="ARBA" id="ARBA00022989"/>
    </source>
</evidence>
<dbReference type="SUPFAM" id="SSF161098">
    <property type="entry name" value="MetI-like"/>
    <property type="match status" value="1"/>
</dbReference>
<dbReference type="OrthoDB" id="5470298at2"/>
<dbReference type="InterPro" id="IPR035906">
    <property type="entry name" value="MetI-like_sf"/>
</dbReference>
<organism evidence="12 13">
    <name type="scientific">Desulfoplanes formicivorans</name>
    <dbReference type="NCBI Taxonomy" id="1592317"/>
    <lineage>
        <taxon>Bacteria</taxon>
        <taxon>Pseudomonadati</taxon>
        <taxon>Thermodesulfobacteriota</taxon>
        <taxon>Desulfovibrionia</taxon>
        <taxon>Desulfovibrionales</taxon>
        <taxon>Desulfoplanaceae</taxon>
        <taxon>Desulfoplanes</taxon>
    </lineage>
</organism>
<name>A0A194AGC4_9BACT</name>
<dbReference type="PROSITE" id="PS50928">
    <property type="entry name" value="ABC_TM1"/>
    <property type="match status" value="1"/>
</dbReference>
<feature type="transmembrane region" description="Helical" evidence="10">
    <location>
        <begin position="12"/>
        <end position="30"/>
    </location>
</feature>
<feature type="domain" description="ABC transmembrane type-1" evidence="11">
    <location>
        <begin position="68"/>
        <end position="284"/>
    </location>
</feature>